<dbReference type="GO" id="GO:0005506">
    <property type="term" value="F:iron ion binding"/>
    <property type="evidence" value="ECO:0007669"/>
    <property type="project" value="InterPro"/>
</dbReference>
<dbReference type="PROSITE" id="PS51257">
    <property type="entry name" value="PROKAR_LIPOPROTEIN"/>
    <property type="match status" value="1"/>
</dbReference>
<proteinExistence type="predicted"/>
<dbReference type="InterPro" id="IPR010980">
    <property type="entry name" value="Cyt_c/b562"/>
</dbReference>
<feature type="chain" id="PRO_5009112473" description="Cytochrome c" evidence="1">
    <location>
        <begin position="20"/>
        <end position="204"/>
    </location>
</feature>
<dbReference type="AlphaFoldDB" id="A0A1E1F1R2"/>
<evidence type="ECO:0000256" key="1">
    <source>
        <dbReference type="SAM" id="SignalP"/>
    </source>
</evidence>
<keyword evidence="3" id="KW-1185">Reference proteome</keyword>
<name>A0A1E1F1R2_9SPHN</name>
<sequence length="204" mass="22031">MRLHLISLSVSLAAVAALAGCSEKTSDRTVANQAGAGQGEAASAAPFDTSTSIRELMDSTVDPAADGVWESVATVSDRNGVDKRRPRTEEEWKDVRRHAITLIEAMNLVMMKGRHAAPADTPRLTGELTTEQIDALLASDHETFVAFAQNMQKTTKVALAAIDKRDPVALFEAGSEIDSACEGCHVTFWYPDGGDPRLQHLRQK</sequence>
<feature type="signal peptide" evidence="1">
    <location>
        <begin position="1"/>
        <end position="19"/>
    </location>
</feature>
<reference evidence="2 3" key="1">
    <citation type="submission" date="2016-10" db="EMBL/GenBank/DDBJ databases">
        <title>Complete Genome Sequence of the Nonylphenol-Degrading Bacterium Sphingobium cloacae JCM 10874T.</title>
        <authorList>
            <person name="Ootsuka M."/>
            <person name="Nishizawa T."/>
            <person name="Ohta H."/>
        </authorList>
    </citation>
    <scope>NUCLEOTIDE SEQUENCE [LARGE SCALE GENOMIC DNA]</scope>
    <source>
        <strain evidence="2 3">JCM 10874</strain>
    </source>
</reference>
<gene>
    <name evidence="2" type="ORF">SCLO_1014180</name>
</gene>
<dbReference type="SUPFAM" id="SSF47175">
    <property type="entry name" value="Cytochromes"/>
    <property type="match status" value="1"/>
</dbReference>
<dbReference type="GO" id="GO:0022900">
    <property type="term" value="P:electron transport chain"/>
    <property type="evidence" value="ECO:0007669"/>
    <property type="project" value="InterPro"/>
</dbReference>
<evidence type="ECO:0008006" key="4">
    <source>
        <dbReference type="Google" id="ProtNLM"/>
    </source>
</evidence>
<dbReference type="RefSeq" id="WP_066516258.1">
    <property type="nucleotide sequence ID" value="NZ_AP017655.1"/>
</dbReference>
<dbReference type="OrthoDB" id="8537166at2"/>
<organism evidence="2 3">
    <name type="scientific">Sphingobium cloacae</name>
    <dbReference type="NCBI Taxonomy" id="120107"/>
    <lineage>
        <taxon>Bacteria</taxon>
        <taxon>Pseudomonadati</taxon>
        <taxon>Pseudomonadota</taxon>
        <taxon>Alphaproteobacteria</taxon>
        <taxon>Sphingomonadales</taxon>
        <taxon>Sphingomonadaceae</taxon>
        <taxon>Sphingobium</taxon>
    </lineage>
</organism>
<dbReference type="EMBL" id="AP017655">
    <property type="protein sequence ID" value="BAV64458.1"/>
    <property type="molecule type" value="Genomic_DNA"/>
</dbReference>
<dbReference type="Gene3D" id="1.20.120.10">
    <property type="entry name" value="Cytochrome c/b562"/>
    <property type="match status" value="1"/>
</dbReference>
<protein>
    <recommendedName>
        <fullName evidence="4">Cytochrome c</fullName>
    </recommendedName>
</protein>
<evidence type="ECO:0000313" key="2">
    <source>
        <dbReference type="EMBL" id="BAV64458.1"/>
    </source>
</evidence>
<dbReference type="GO" id="GO:0020037">
    <property type="term" value="F:heme binding"/>
    <property type="evidence" value="ECO:0007669"/>
    <property type="project" value="InterPro"/>
</dbReference>
<evidence type="ECO:0000313" key="3">
    <source>
        <dbReference type="Proteomes" id="UP000218272"/>
    </source>
</evidence>
<accession>A0A1E1F1R2</accession>
<dbReference type="Proteomes" id="UP000218272">
    <property type="component" value="Chromosome SCLO_1"/>
</dbReference>
<dbReference type="GO" id="GO:0009055">
    <property type="term" value="F:electron transfer activity"/>
    <property type="evidence" value="ECO:0007669"/>
    <property type="project" value="InterPro"/>
</dbReference>
<keyword evidence="1" id="KW-0732">Signal</keyword>
<dbReference type="KEGG" id="sclo:SCLO_1014180"/>